<dbReference type="GeneID" id="69970114"/>
<dbReference type="AlphaFoldDB" id="A0A0P0RCT0"/>
<evidence type="ECO:0000313" key="2">
    <source>
        <dbReference type="Proteomes" id="UP000019146"/>
    </source>
</evidence>
<organism evidence="1 2">
    <name type="scientific">Paraburkholderia caribensis MBA4</name>
    <dbReference type="NCBI Taxonomy" id="1323664"/>
    <lineage>
        <taxon>Bacteria</taxon>
        <taxon>Pseudomonadati</taxon>
        <taxon>Pseudomonadota</taxon>
        <taxon>Betaproteobacteria</taxon>
        <taxon>Burkholderiales</taxon>
        <taxon>Burkholderiaceae</taxon>
        <taxon>Paraburkholderia</taxon>
    </lineage>
</organism>
<gene>
    <name evidence="1" type="ORF">K788_0003301</name>
</gene>
<dbReference type="Proteomes" id="UP000019146">
    <property type="component" value="Chromosome 1"/>
</dbReference>
<dbReference type="RefSeq" id="WP_035989889.1">
    <property type="nucleotide sequence ID" value="NZ_CP012746.1"/>
</dbReference>
<accession>A0A0P0RCT0</accession>
<evidence type="ECO:0000313" key="1">
    <source>
        <dbReference type="EMBL" id="ALL66115.1"/>
    </source>
</evidence>
<sequence length="80" mass="9087">MLFDSLRRIAAQLFQSTKGAPLSETPSQRPSLLEFDPMWHGDHWQNLLSSPMDARHYVIEDWSLTPGLEFAPVGPDGKHQ</sequence>
<proteinExistence type="predicted"/>
<name>A0A0P0RCT0_9BURK</name>
<dbReference type="KEGG" id="bcai:K788_0003301"/>
<dbReference type="EMBL" id="CP012746">
    <property type="protein sequence ID" value="ALL66115.1"/>
    <property type="molecule type" value="Genomic_DNA"/>
</dbReference>
<protein>
    <submittedName>
        <fullName evidence="1">Uncharacterized protein</fullName>
    </submittedName>
</protein>
<reference evidence="1 2" key="1">
    <citation type="journal article" date="2014" name="Genome Announc.">
        <title>Draft Genome Sequence of the Haloacid-Degrading Burkholderia caribensis Strain MBA4.</title>
        <authorList>
            <person name="Pan Y."/>
            <person name="Kong K.F."/>
            <person name="Tsang J.S."/>
        </authorList>
    </citation>
    <scope>NUCLEOTIDE SEQUENCE [LARGE SCALE GENOMIC DNA]</scope>
    <source>
        <strain evidence="1 2">MBA4</strain>
    </source>
</reference>